<dbReference type="OrthoDB" id="9813111at2"/>
<dbReference type="InterPro" id="IPR037171">
    <property type="entry name" value="NagB/RpiA_transferase-like"/>
</dbReference>
<organism evidence="1 2">
    <name type="scientific">Afipia felis</name>
    <name type="common">Cat scratch disease bacillus</name>
    <dbReference type="NCBI Taxonomy" id="1035"/>
    <lineage>
        <taxon>Bacteria</taxon>
        <taxon>Pseudomonadati</taxon>
        <taxon>Pseudomonadota</taxon>
        <taxon>Alphaproteobacteria</taxon>
        <taxon>Hyphomicrobiales</taxon>
        <taxon>Nitrobacteraceae</taxon>
        <taxon>Afipia</taxon>
    </lineage>
</organism>
<proteinExistence type="predicted"/>
<dbReference type="PANTHER" id="PTHR43293">
    <property type="entry name" value="ACETATE COA-TRANSFERASE YDIF"/>
    <property type="match status" value="1"/>
</dbReference>
<dbReference type="EMBL" id="CCAZ020000001">
    <property type="protein sequence ID" value="CEG09041.1"/>
    <property type="molecule type" value="Genomic_DNA"/>
</dbReference>
<dbReference type="GO" id="GO:0008410">
    <property type="term" value="F:CoA-transferase activity"/>
    <property type="evidence" value="ECO:0007669"/>
    <property type="project" value="InterPro"/>
</dbReference>
<dbReference type="SUPFAM" id="SSF100950">
    <property type="entry name" value="NagB/RpiA/CoA transferase-like"/>
    <property type="match status" value="1"/>
</dbReference>
<evidence type="ECO:0000313" key="1">
    <source>
        <dbReference type="EMBL" id="CEG09041.1"/>
    </source>
</evidence>
<gene>
    <name evidence="1" type="primary">catJ</name>
    <name evidence="1" type="ORF">BN961_02462</name>
</gene>
<dbReference type="PANTHER" id="PTHR43293:SF3">
    <property type="entry name" value="CHOLESTEROL RING-CLEAVING HYDROLASE IPDB SUBUNIT"/>
    <property type="match status" value="1"/>
</dbReference>
<sequence length="243" mass="26093">MSLSYSPADMMAVSMARLIRDGEVVFVGVNSPLPLAAATLARRLNAPNCTFISVGGGINPTVDKIMAATSTADLGRGSASIFDNQEIYGMNGRGGFDLTFLGMAQVDARGRVNSSFIGDHEKPKVRFPGGGGGPAILPMSKRAVLWRAGHSPKIFVEEVKFTTSDGNLDRIVTPLCIFRKENGRLVLDSIHPGVTRGELAEKTGFRIPNLDDAPVTPEPTAEELAIIREIDPDNVRRVEFGLQ</sequence>
<dbReference type="Pfam" id="PF01144">
    <property type="entry name" value="CoA_trans"/>
    <property type="match status" value="1"/>
</dbReference>
<dbReference type="STRING" id="1035.BN961_02462"/>
<protein>
    <submittedName>
        <fullName evidence="1">3-oxoadipate CoA-transferase subunit B</fullName>
    </submittedName>
</protein>
<accession>A0A090MNS1</accession>
<name>A0A090MNS1_AFIFE</name>
<keyword evidence="2" id="KW-1185">Reference proteome</keyword>
<dbReference type="InterPro" id="IPR004165">
    <property type="entry name" value="CoA_trans_fam_I"/>
</dbReference>
<dbReference type="SMART" id="SM00882">
    <property type="entry name" value="CoA_trans"/>
    <property type="match status" value="1"/>
</dbReference>
<comment type="caution">
    <text evidence="1">The sequence shown here is derived from an EMBL/GenBank/DDBJ whole genome shotgun (WGS) entry which is preliminary data.</text>
</comment>
<dbReference type="Proteomes" id="UP000035762">
    <property type="component" value="Unassembled WGS sequence"/>
</dbReference>
<dbReference type="AlphaFoldDB" id="A0A090MNS1"/>
<reference evidence="1 2" key="1">
    <citation type="journal article" date="2014" name="Genome Announc.">
        <title>Genome Sequence of Afipia felis Strain 76713, Isolated in Hospital Water Using an Amoeba Co-Culture Procedure.</title>
        <authorList>
            <person name="Benamar S."/>
            <person name="La Scola B."/>
            <person name="Croce O."/>
        </authorList>
    </citation>
    <scope>NUCLEOTIDE SEQUENCE [LARGE SCALE GENOMIC DNA]</scope>
    <source>
        <strain evidence="1 2">76713</strain>
    </source>
</reference>
<evidence type="ECO:0000313" key="2">
    <source>
        <dbReference type="Proteomes" id="UP000035762"/>
    </source>
</evidence>
<dbReference type="Gene3D" id="3.40.1080.10">
    <property type="entry name" value="Glutaconate Coenzyme A-transferase"/>
    <property type="match status" value="1"/>
</dbReference>
<dbReference type="RefSeq" id="WP_009340234.1">
    <property type="nucleotide sequence ID" value="NZ_CCAZ020000001.1"/>
</dbReference>